<dbReference type="Proteomes" id="UP000717624">
    <property type="component" value="Unassembled WGS sequence"/>
</dbReference>
<gene>
    <name evidence="1" type="ORF">JOD01_003967</name>
</gene>
<proteinExistence type="predicted"/>
<comment type="caution">
    <text evidence="1">The sequence shown here is derived from an EMBL/GenBank/DDBJ whole genome shotgun (WGS) entry which is preliminary data.</text>
</comment>
<keyword evidence="2" id="KW-1185">Reference proteome</keyword>
<sequence length="390" mass="45737">MKLLVAYPSKTLVNAFMPAHSEVLVGENEEIFYKRAAAYTPEAVILFTEMFDTPVWQWMPTIRQLFPVEVPVIIVPLQHEEELAMRIYRDLQAPNVYLLRASLTQTEIRKQISLLLGLDKRESPTDSADEQRGKVYGLLSHGSAGVTTFCVNYPVLLGKRYPEKRIAIIDMNHVKPDLSSFFKLDQHQIALFRPDLMEQKFSLQRDWRGVFQQHRFYKNLYYASAAYQWGGYELSNFLTALKRNFSHIFLDWGYCFPETEGLYRLLRDSDKNLFFVRADPSNLEHAVRWMARWKQRKVETELFISHVETGTSDFRSIYAKFPVYGAVPRIPTIRMVEAQRSKSILVEEVFPPKSYVHSLNKIIEKEESEEVRRLTYENSWRKLEQSVVNE</sequence>
<protein>
    <recommendedName>
        <fullName evidence="3">Pilus assembly protein CpaE</fullName>
    </recommendedName>
</protein>
<name>A0A939BR51_9BACL</name>
<dbReference type="EMBL" id="JAFBEB010000024">
    <property type="protein sequence ID" value="MBM7592305.1"/>
    <property type="molecule type" value="Genomic_DNA"/>
</dbReference>
<dbReference type="AlphaFoldDB" id="A0A939BR51"/>
<accession>A0A939BR51</accession>
<dbReference type="Gene3D" id="3.40.50.300">
    <property type="entry name" value="P-loop containing nucleotide triphosphate hydrolases"/>
    <property type="match status" value="1"/>
</dbReference>
<dbReference type="SUPFAM" id="SSF52540">
    <property type="entry name" value="P-loop containing nucleoside triphosphate hydrolases"/>
    <property type="match status" value="1"/>
</dbReference>
<organism evidence="1 2">
    <name type="scientific">Brevibacillus fulvus</name>
    <dbReference type="NCBI Taxonomy" id="1125967"/>
    <lineage>
        <taxon>Bacteria</taxon>
        <taxon>Bacillati</taxon>
        <taxon>Bacillota</taxon>
        <taxon>Bacilli</taxon>
        <taxon>Bacillales</taxon>
        <taxon>Paenibacillaceae</taxon>
        <taxon>Brevibacillus</taxon>
    </lineage>
</organism>
<evidence type="ECO:0000313" key="2">
    <source>
        <dbReference type="Proteomes" id="UP000717624"/>
    </source>
</evidence>
<dbReference type="InterPro" id="IPR027417">
    <property type="entry name" value="P-loop_NTPase"/>
</dbReference>
<reference evidence="1" key="1">
    <citation type="submission" date="2021-01" db="EMBL/GenBank/DDBJ databases">
        <title>Genomic Encyclopedia of Type Strains, Phase IV (KMG-IV): sequencing the most valuable type-strain genomes for metagenomic binning, comparative biology and taxonomic classification.</title>
        <authorList>
            <person name="Goeker M."/>
        </authorList>
    </citation>
    <scope>NUCLEOTIDE SEQUENCE</scope>
    <source>
        <strain evidence="1">DSM 25523</strain>
    </source>
</reference>
<evidence type="ECO:0008006" key="3">
    <source>
        <dbReference type="Google" id="ProtNLM"/>
    </source>
</evidence>
<dbReference type="RefSeq" id="WP_204520117.1">
    <property type="nucleotide sequence ID" value="NZ_BAABIN010000029.1"/>
</dbReference>
<evidence type="ECO:0000313" key="1">
    <source>
        <dbReference type="EMBL" id="MBM7592305.1"/>
    </source>
</evidence>